<dbReference type="Gene3D" id="1.10.4030.10">
    <property type="entry name" value="Porin chaperone SurA, peptide-binding domain"/>
    <property type="match status" value="1"/>
</dbReference>
<evidence type="ECO:0000256" key="2">
    <source>
        <dbReference type="ARBA" id="ARBA00022475"/>
    </source>
</evidence>
<organism evidence="10 11">
    <name type="scientific">Candidatus Desulfovibrio kirbyi</name>
    <dbReference type="NCBI Taxonomy" id="2696086"/>
    <lineage>
        <taxon>Bacteria</taxon>
        <taxon>Pseudomonadati</taxon>
        <taxon>Thermodesulfobacteriota</taxon>
        <taxon>Desulfovibrionia</taxon>
        <taxon>Desulfovibrionales</taxon>
        <taxon>Desulfovibrionaceae</taxon>
        <taxon>Desulfovibrio</taxon>
    </lineage>
</organism>
<dbReference type="EMBL" id="BLLL01000001">
    <property type="protein sequence ID" value="GFH62427.1"/>
    <property type="molecule type" value="Genomic_DNA"/>
</dbReference>
<feature type="domain" description="PpiC" evidence="9">
    <location>
        <begin position="210"/>
        <end position="344"/>
    </location>
</feature>
<dbReference type="PANTHER" id="PTHR47529">
    <property type="entry name" value="PEPTIDYL-PROLYL CIS-TRANS ISOMERASE D"/>
    <property type="match status" value="1"/>
</dbReference>
<feature type="transmembrane region" description="Helical" evidence="8">
    <location>
        <begin position="12"/>
        <end position="30"/>
    </location>
</feature>
<evidence type="ECO:0000256" key="7">
    <source>
        <dbReference type="ARBA" id="ARBA00038408"/>
    </source>
</evidence>
<evidence type="ECO:0000256" key="5">
    <source>
        <dbReference type="ARBA" id="ARBA00023136"/>
    </source>
</evidence>
<keyword evidence="2" id="KW-1003">Cell membrane</keyword>
<evidence type="ECO:0000256" key="3">
    <source>
        <dbReference type="ARBA" id="ARBA00022692"/>
    </source>
</evidence>
<dbReference type="InterPro" id="IPR052029">
    <property type="entry name" value="PpiD_chaperone"/>
</dbReference>
<keyword evidence="3 8" id="KW-0812">Transmembrane</keyword>
<keyword evidence="6" id="KW-0143">Chaperone</keyword>
<dbReference type="InterPro" id="IPR027304">
    <property type="entry name" value="Trigger_fact/SurA_dom_sf"/>
</dbReference>
<gene>
    <name evidence="10" type="primary">ppiD</name>
    <name evidence="10" type="ORF">ZNDK_0198</name>
</gene>
<accession>A0A6L2R4G4</accession>
<dbReference type="SUPFAM" id="SSF109998">
    <property type="entry name" value="Triger factor/SurA peptide-binding domain-like"/>
    <property type="match status" value="1"/>
</dbReference>
<dbReference type="Pfam" id="PF13145">
    <property type="entry name" value="Rotamase_2"/>
    <property type="match status" value="1"/>
</dbReference>
<evidence type="ECO:0000256" key="1">
    <source>
        <dbReference type="ARBA" id="ARBA00004401"/>
    </source>
</evidence>
<comment type="caution">
    <text evidence="10">The sequence shown here is derived from an EMBL/GenBank/DDBJ whole genome shotgun (WGS) entry which is preliminary data.</text>
</comment>
<keyword evidence="5 8" id="KW-0472">Membrane</keyword>
<protein>
    <submittedName>
        <fullName evidence="10">Putative peptidyl-prolyl cis-trans isomerase D</fullName>
    </submittedName>
</protein>
<evidence type="ECO:0000313" key="10">
    <source>
        <dbReference type="EMBL" id="GFH62427.1"/>
    </source>
</evidence>
<evidence type="ECO:0000256" key="6">
    <source>
        <dbReference type="ARBA" id="ARBA00023186"/>
    </source>
</evidence>
<keyword evidence="10" id="KW-0413">Isomerase</keyword>
<comment type="subcellular location">
    <subcellularLocation>
        <location evidence="1">Cell membrane</location>
        <topology evidence="1">Single-pass type II membrane protein</topology>
    </subcellularLocation>
</comment>
<name>A0A6L2R4G4_9BACT</name>
<evidence type="ECO:0000256" key="8">
    <source>
        <dbReference type="SAM" id="Phobius"/>
    </source>
</evidence>
<sequence length="499" mass="55211">MLTYIRSNAQSFGVKLAFLLIILVFVFWGVGTFNDGNTVNAVAKVNNELILVQDFEQAYRNAEEQTLRDSPGTTREQLKNEFLGRQVLQELVMQALITQEAARVGITVTALELRQLAEQEKAFQDANGRFDAEAYKQVLAAQRISLAAYEQNLRKTLLRQKIYAMVVAPAWADPSEAQHRYNFLREKRMVDYLFIPAKNFSAKFTPSEMPSNEEIQAYYESRKQDFVIAPKVAMEYVIVDPAGFKNSDDKVRDVLDALLEDNILGKPLDENAARFALKTARTGLLTREELVAQFTLKPDGAQALFAVGAGAPVDVALESGENYLVCKLLAVEPSATRSLEAVKNDIVTALTAEKALTAALANAATRRGDLLDMPVAPLRPARKKSMGIVSAPPMERGGQLADFAPDAELAEAVFAARPNVWLPTAFAVNSAKDGPGALLCRVENVLAPDPKEWENLQGLMTSIVERERTEGYFQFFVQNLFARAKIEVVNQGIVDRADM</sequence>
<comment type="similarity">
    <text evidence="7">Belongs to the PpiD chaperone family.</text>
</comment>
<dbReference type="Pfam" id="PF13624">
    <property type="entry name" value="SurA_N_3"/>
    <property type="match status" value="1"/>
</dbReference>
<dbReference type="InterPro" id="IPR000297">
    <property type="entry name" value="PPIase_PpiC"/>
</dbReference>
<evidence type="ECO:0000313" key="11">
    <source>
        <dbReference type="Proteomes" id="UP000505077"/>
    </source>
</evidence>
<dbReference type="AlphaFoldDB" id="A0A6L2R4G4"/>
<proteinExistence type="inferred from homology"/>
<evidence type="ECO:0000256" key="4">
    <source>
        <dbReference type="ARBA" id="ARBA00022989"/>
    </source>
</evidence>
<keyword evidence="4 8" id="KW-1133">Transmembrane helix</keyword>
<dbReference type="GO" id="GO:0003755">
    <property type="term" value="F:peptidyl-prolyl cis-trans isomerase activity"/>
    <property type="evidence" value="ECO:0007669"/>
    <property type="project" value="InterPro"/>
</dbReference>
<dbReference type="PANTHER" id="PTHR47529:SF1">
    <property type="entry name" value="PERIPLASMIC CHAPERONE PPID"/>
    <property type="match status" value="1"/>
</dbReference>
<evidence type="ECO:0000259" key="9">
    <source>
        <dbReference type="Pfam" id="PF13145"/>
    </source>
</evidence>
<reference evidence="10 11" key="1">
    <citation type="journal article" date="2020" name="ISME J.">
        <title>Parallel Reductive Genome Evolution in Desulfovibrio Ectosymbionts Independently Acquired by Trichonympha Protists in the Termite Gut.</title>
        <authorList>
            <person name="Takeuchi M."/>
            <person name="Kuwahara H."/>
            <person name="Murakami T."/>
            <person name="Takahashi K."/>
            <person name="Kajitani R."/>
            <person name="Toyoda A."/>
            <person name="Itoh T."/>
            <person name="Ohkuma M."/>
            <person name="Hongoh Y."/>
        </authorList>
    </citation>
    <scope>NUCLEOTIDE SEQUENCE [LARGE SCALE GENOMIC DNA]</scope>
    <source>
        <strain evidence="10">ZnDsv-02</strain>
    </source>
</reference>
<dbReference type="GO" id="GO:0005886">
    <property type="term" value="C:plasma membrane"/>
    <property type="evidence" value="ECO:0007669"/>
    <property type="project" value="UniProtKB-SubCell"/>
</dbReference>
<dbReference type="Proteomes" id="UP000505077">
    <property type="component" value="Unassembled WGS sequence"/>
</dbReference>